<organism evidence="2 3">
    <name type="scientific">Iodidimonas nitroreducens</name>
    <dbReference type="NCBI Taxonomy" id="1236968"/>
    <lineage>
        <taxon>Bacteria</taxon>
        <taxon>Pseudomonadati</taxon>
        <taxon>Pseudomonadota</taxon>
        <taxon>Alphaproteobacteria</taxon>
        <taxon>Iodidimonadales</taxon>
        <taxon>Iodidimonadaceae</taxon>
        <taxon>Iodidimonas</taxon>
    </lineage>
</organism>
<proteinExistence type="predicted"/>
<evidence type="ECO:0000256" key="1">
    <source>
        <dbReference type="SAM" id="MobiDB-lite"/>
    </source>
</evidence>
<keyword evidence="3" id="KW-1185">Reference proteome</keyword>
<gene>
    <name evidence="2" type="ORF">JCM17846_23350</name>
</gene>
<feature type="region of interest" description="Disordered" evidence="1">
    <location>
        <begin position="184"/>
        <end position="219"/>
    </location>
</feature>
<name>A0A5A7N8H9_9PROT</name>
<dbReference type="Proteomes" id="UP000324996">
    <property type="component" value="Unassembled WGS sequence"/>
</dbReference>
<reference evidence="2 3" key="1">
    <citation type="submission" date="2019-09" db="EMBL/GenBank/DDBJ databases">
        <title>NBRP : Genome information of microbial organism related human and environment.</title>
        <authorList>
            <person name="Hattori M."/>
            <person name="Oshima K."/>
            <person name="Inaba H."/>
            <person name="Suda W."/>
            <person name="Sakamoto M."/>
            <person name="Iino T."/>
            <person name="Kitahara M."/>
            <person name="Oshida Y."/>
            <person name="Iida T."/>
            <person name="Kudo T."/>
            <person name="Itoh T."/>
            <person name="Ohkuma M."/>
        </authorList>
    </citation>
    <scope>NUCLEOTIDE SEQUENCE [LARGE SCALE GENOMIC DNA]</scope>
    <source>
        <strain evidence="2 3">Q-1</strain>
    </source>
</reference>
<sequence length="219" mass="23134">MTRRLWPQLVPLGLVALMLIILAALALRTPPDFTQNMPVDEDASAFMGADNKTAEPVPPAAPGQSTFAAIIERNLFAIDRKPPLVRTVASSGPAAASTELALVGVIMGDAGGSAIVEDKKSKDMSIIGQGESYRGWELLAVSQWGASFIRNGERLSLSLQFAPGAEGVGSDPYQLGMPAHLVKPRSVITPRRGDANGNPVPASRQNKDPDRLDRRGSGG</sequence>
<evidence type="ECO:0000313" key="3">
    <source>
        <dbReference type="Proteomes" id="UP000324996"/>
    </source>
</evidence>
<accession>A0A5A7N8H9</accession>
<comment type="caution">
    <text evidence="2">The sequence shown here is derived from an EMBL/GenBank/DDBJ whole genome shotgun (WGS) entry which is preliminary data.</text>
</comment>
<dbReference type="RefSeq" id="WP_042085480.1">
    <property type="nucleotide sequence ID" value="NZ_BKCN01000012.1"/>
</dbReference>
<protein>
    <recommendedName>
        <fullName evidence="4">Type II secretion system protein GspC N-terminal domain-containing protein</fullName>
    </recommendedName>
</protein>
<evidence type="ECO:0008006" key="4">
    <source>
        <dbReference type="Google" id="ProtNLM"/>
    </source>
</evidence>
<dbReference type="AlphaFoldDB" id="A0A5A7N8H9"/>
<feature type="compositionally biased region" description="Basic and acidic residues" evidence="1">
    <location>
        <begin position="205"/>
        <end position="219"/>
    </location>
</feature>
<evidence type="ECO:0000313" key="2">
    <source>
        <dbReference type="EMBL" id="GER04653.1"/>
    </source>
</evidence>
<dbReference type="EMBL" id="BKCN01000012">
    <property type="protein sequence ID" value="GER04653.1"/>
    <property type="molecule type" value="Genomic_DNA"/>
</dbReference>